<organism evidence="1">
    <name type="scientific">Triatoma infestans</name>
    <name type="common">Assassin bug</name>
    <dbReference type="NCBI Taxonomy" id="30076"/>
    <lineage>
        <taxon>Eukaryota</taxon>
        <taxon>Metazoa</taxon>
        <taxon>Ecdysozoa</taxon>
        <taxon>Arthropoda</taxon>
        <taxon>Hexapoda</taxon>
        <taxon>Insecta</taxon>
        <taxon>Pterygota</taxon>
        <taxon>Neoptera</taxon>
        <taxon>Paraneoptera</taxon>
        <taxon>Hemiptera</taxon>
        <taxon>Heteroptera</taxon>
        <taxon>Panheteroptera</taxon>
        <taxon>Cimicomorpha</taxon>
        <taxon>Reduviidae</taxon>
        <taxon>Triatominae</taxon>
        <taxon>Triatoma</taxon>
    </lineage>
</organism>
<proteinExistence type="predicted"/>
<dbReference type="AlphaFoldDB" id="A0A170UJH1"/>
<name>A0A170UJH1_TRIIF</name>
<evidence type="ECO:0000313" key="1">
    <source>
        <dbReference type="EMBL" id="JAR95916.1"/>
    </source>
</evidence>
<reference evidence="1" key="1">
    <citation type="submission" date="2016-04" db="EMBL/GenBank/DDBJ databases">
        <authorList>
            <person name="Calderon-Fernandez G.M.Sr."/>
        </authorList>
    </citation>
    <scope>NUCLEOTIDE SEQUENCE</scope>
    <source>
        <strain evidence="1">Int1</strain>
        <tissue evidence="1">Integument</tissue>
    </source>
</reference>
<protein>
    <submittedName>
        <fullName evidence="1">Tubulin-specific chaperone c</fullName>
    </submittedName>
</protein>
<dbReference type="EMBL" id="GEMB01007513">
    <property type="protein sequence ID" value="JAR95916.1"/>
    <property type="molecule type" value="Transcribed_RNA"/>
</dbReference>
<sequence>MVTDTNRRKDKILEQILLLYFTKN</sequence>
<reference evidence="1" key="2">
    <citation type="journal article" date="2017" name="J. Med. Entomol.">
        <title>Transcriptome Analysis of the Triatoma infestans (Hemiptera: Reduviidae) Integument.</title>
        <authorList>
            <person name="Calderon-Fernandez G.M."/>
            <person name="Moriconi D.E."/>
            <person name="Dulbecco A.B."/>
            <person name="Juarez M.P."/>
        </authorList>
    </citation>
    <scope>NUCLEOTIDE SEQUENCE</scope>
    <source>
        <strain evidence="1">Int1</strain>
        <tissue evidence="1">Integument</tissue>
    </source>
</reference>
<accession>A0A170UJH1</accession>